<sequence>MQRFMVWCVFGISLIGVSNPIQRNHVFAETMDGSNRQLIQSLIAVNLSAKQAAGRGEFRLQCIGNDGATVRVCDAELRCGEDAFAMTYEVREGATLEEAEKAEERTGRIIRWKTTLVFVDDTRKTAFISYNTDHTLLDCYLVQPSQCYFTYMSEISMEDILTSKGTWDFGERSFDFVESDETIQVQLLHPTSDEPATIEFSKSHGGLFTKFDHPSSKAAARRIICEWDEVGGVAYAKNLEYRNLGGGDVSPRTAFSLKVLEFQPNCGLQKSECRLASLNLGSEYTQTIAYQNGRSKVIAAELNPEDELKNLVDRIKVKIGRKVR</sequence>
<evidence type="ECO:0000313" key="2">
    <source>
        <dbReference type="Proteomes" id="UP000036367"/>
    </source>
</evidence>
<dbReference type="Proteomes" id="UP000036367">
    <property type="component" value="Unassembled WGS sequence"/>
</dbReference>
<protein>
    <submittedName>
        <fullName evidence="1">Uncharacterized protein</fullName>
    </submittedName>
</protein>
<keyword evidence="2" id="KW-1185">Reference proteome</keyword>
<dbReference type="EMBL" id="LECT01000001">
    <property type="protein sequence ID" value="KLU07865.1"/>
    <property type="molecule type" value="Genomic_DNA"/>
</dbReference>
<name>A0A0J1BMZ2_RHOIS</name>
<accession>A0A0J1BMZ2</accession>
<gene>
    <name evidence="1" type="ORF">RISK_000044</name>
</gene>
<dbReference type="RefSeq" id="WP_047812232.1">
    <property type="nucleotide sequence ID" value="NZ_LECT01000001.1"/>
</dbReference>
<dbReference type="PATRIC" id="fig|595434.4.peg.44"/>
<dbReference type="STRING" id="595434.RISK_000044"/>
<organism evidence="1 2">
    <name type="scientific">Rhodopirellula islandica</name>
    <dbReference type="NCBI Taxonomy" id="595434"/>
    <lineage>
        <taxon>Bacteria</taxon>
        <taxon>Pseudomonadati</taxon>
        <taxon>Planctomycetota</taxon>
        <taxon>Planctomycetia</taxon>
        <taxon>Pirellulales</taxon>
        <taxon>Pirellulaceae</taxon>
        <taxon>Rhodopirellula</taxon>
    </lineage>
</organism>
<comment type="caution">
    <text evidence="1">The sequence shown here is derived from an EMBL/GenBank/DDBJ whole genome shotgun (WGS) entry which is preliminary data.</text>
</comment>
<proteinExistence type="predicted"/>
<evidence type="ECO:0000313" key="1">
    <source>
        <dbReference type="EMBL" id="KLU07865.1"/>
    </source>
</evidence>
<dbReference type="AlphaFoldDB" id="A0A0J1BMZ2"/>
<reference evidence="1" key="1">
    <citation type="submission" date="2015-05" db="EMBL/GenBank/DDBJ databases">
        <title>Permanent draft genome of Rhodopirellula islandicus K833.</title>
        <authorList>
            <person name="Kizina J."/>
            <person name="Richter M."/>
            <person name="Glockner F.O."/>
            <person name="Harder J."/>
        </authorList>
    </citation>
    <scope>NUCLEOTIDE SEQUENCE [LARGE SCALE GENOMIC DNA]</scope>
    <source>
        <strain evidence="1">K833</strain>
    </source>
</reference>